<organism evidence="2 3">
    <name type="scientific">Paragonimus heterotremus</name>
    <dbReference type="NCBI Taxonomy" id="100268"/>
    <lineage>
        <taxon>Eukaryota</taxon>
        <taxon>Metazoa</taxon>
        <taxon>Spiralia</taxon>
        <taxon>Lophotrochozoa</taxon>
        <taxon>Platyhelminthes</taxon>
        <taxon>Trematoda</taxon>
        <taxon>Digenea</taxon>
        <taxon>Plagiorchiida</taxon>
        <taxon>Troglotremata</taxon>
        <taxon>Troglotrematidae</taxon>
        <taxon>Paragonimus</taxon>
    </lineage>
</organism>
<evidence type="ECO:0000313" key="3">
    <source>
        <dbReference type="Proteomes" id="UP000748531"/>
    </source>
</evidence>
<feature type="compositionally biased region" description="Polar residues" evidence="1">
    <location>
        <begin position="275"/>
        <end position="292"/>
    </location>
</feature>
<reference evidence="2" key="1">
    <citation type="submission" date="2019-05" db="EMBL/GenBank/DDBJ databases">
        <title>Annotation for the trematode Paragonimus heterotremus.</title>
        <authorList>
            <person name="Choi Y.-J."/>
        </authorList>
    </citation>
    <scope>NUCLEOTIDE SEQUENCE</scope>
    <source>
        <strain evidence="2">LC</strain>
    </source>
</reference>
<dbReference type="OrthoDB" id="6239425at2759"/>
<feature type="compositionally biased region" description="Polar residues" evidence="1">
    <location>
        <begin position="1022"/>
        <end position="1041"/>
    </location>
</feature>
<feature type="region of interest" description="Disordered" evidence="1">
    <location>
        <begin position="161"/>
        <end position="186"/>
    </location>
</feature>
<feature type="compositionally biased region" description="Polar residues" evidence="1">
    <location>
        <begin position="241"/>
        <end position="255"/>
    </location>
</feature>
<gene>
    <name evidence="2" type="ORF">PHET_07315</name>
</gene>
<evidence type="ECO:0000256" key="1">
    <source>
        <dbReference type="SAM" id="MobiDB-lite"/>
    </source>
</evidence>
<sequence>MSSRDPNAFTPPPPPQYPFQDVFRKGVTHLRPPSSISSPVDTKPCFSTSPLFTHRGGAVRPPGPNPPRGTLGAASSVGHTASGLQHTFRQPRTLGRCEFRPMALHSPPSKTRAPDTYHCSIPAPKISVLDRSTSPFAHADPKRTPLLSRLLAPGFATPGLTDNQDDAFPEASVHSSSSVCASDSTVTDHATESTTAKAVKPGGSMHVVQQQRYKTRVARFAPVTSCGESSPLTRPHRLTAPNGSQAHQQTDFSSRSCHDRVPMNTDDDTRLPLTQRPTEPSSESDGSVQSAEVSRGRRYSDRHIVFDANGSGLSPGVHVEEEEADSEETNRSITADEDEEVADENGSKTGERSPDSEMQLTTGSNQGSQFPKRFHRMPHAYVNEDQALAAVAATANSSFYVGYTETDDVLVTRSITEQSVHKDSMDSSLACPMPEKLRPTVIIINEQPPLLHPRRATFGRVTSTRSKSNVIRDYVNMPESSLINWLATAVTAHCPIMAGNAASFYLAPQGYVFTTTCPQLRSTEDNVDANPLQPTQRAAPPVIPAQLPPPPPPYRPHPPVSPRVPRQHISLQPPNSNVFCHFTANGCSLCYTPFPAAAAASFAVISSATAAASGAVLYFRPPVPPPWLLNHSPVGLGTPPQRTAPSFDDAPTWLEETTRGLPPEQVPFISDNDGYIYPDARPKPTAIFTGVPPLSAALLFSTPVPGHSPKLTTVGGDWNTRYCPWFLPPTTVCSENLFSSTKLGSSAGLTAVPHTDCSPGIHTPGSVADLDAGRLRKENQHLRSLLSEATARLQYVDVLEWHLQRLSLLVESMLASHHRQCELDHQLHGCFHPDVLHADSRAPVLLPPAVAPVDPRHPAKDPYSVPPLATCLAYYPVACPLVHAMGPATIPVFAEDKVRGNEMSIAGPQPTRNVGPVHYHEVPEIVDRTGRSHTSHPAWPRTVSLDRASCVRSASNYAISGKQPGPSLVQTENKATHKTVRVVDDSAVLSAKATSSNSIHDNPLPFRSVQVTRRQLVRPTTFATGSCNQPRSQTPPSTDVCSSGLAPIHTKRHFPLSSSKPTTPHRPMGISLVTRHSEFGEDEPINQLTPHTETLPVKMAVSTMYHAASACRVCLADPGIPLGDPGTQIVSVDPCSAGPSQNTSVAAFRQPCATDPAFRVCDNIPHPGSQRPTTKSDGQHTISALTNVVATEPDGSGSYEGVSLPRAVSVGPVDSRYTAAVASCTAMASNREDPLIATLQPKPIRQPSICPSYQPASSQITPGAGHMDRHHVPCTVHSPPVRRLTHPFPQTQPIHPDFYSPAAGESRLNVCPVLGPTGTHVPRYRPPFVDVDLSRFPPDYGFSGAVKPTDRPYTVNPVLPHGPTQLDFHGHTCGPYCSASNLSSHRLFRPSSGERPESRVHFASPNHAYLPLRGHRPLRAPLSPAQTTPRNLTIDSIVSPHLLRRQYCYE</sequence>
<feature type="compositionally biased region" description="Basic and acidic residues" evidence="1">
    <location>
        <begin position="294"/>
        <end position="305"/>
    </location>
</feature>
<comment type="caution">
    <text evidence="2">The sequence shown here is derived from an EMBL/GenBank/DDBJ whole genome shotgun (WGS) entry which is preliminary data.</text>
</comment>
<feature type="region of interest" description="Disordered" evidence="1">
    <location>
        <begin position="524"/>
        <end position="553"/>
    </location>
</feature>
<feature type="region of interest" description="Disordered" evidence="1">
    <location>
        <begin position="224"/>
        <end position="372"/>
    </location>
</feature>
<feature type="compositionally biased region" description="Polar residues" evidence="1">
    <location>
        <begin position="356"/>
        <end position="369"/>
    </location>
</feature>
<feature type="region of interest" description="Disordered" evidence="1">
    <location>
        <begin position="1022"/>
        <end position="1043"/>
    </location>
</feature>
<proteinExistence type="predicted"/>
<feature type="compositionally biased region" description="Basic and acidic residues" evidence="1">
    <location>
        <begin position="345"/>
        <end position="355"/>
    </location>
</feature>
<accession>A0A8J4SZM7</accession>
<evidence type="ECO:0000313" key="2">
    <source>
        <dbReference type="EMBL" id="KAF5395134.1"/>
    </source>
</evidence>
<feature type="region of interest" description="Disordered" evidence="1">
    <location>
        <begin position="55"/>
        <end position="88"/>
    </location>
</feature>
<feature type="region of interest" description="Disordered" evidence="1">
    <location>
        <begin position="1"/>
        <end position="20"/>
    </location>
</feature>
<protein>
    <submittedName>
        <fullName evidence="2">Uncharacterized protein</fullName>
    </submittedName>
</protein>
<feature type="compositionally biased region" description="Pro residues" evidence="1">
    <location>
        <begin position="541"/>
        <end position="553"/>
    </location>
</feature>
<keyword evidence="3" id="KW-1185">Reference proteome</keyword>
<dbReference type="Proteomes" id="UP000748531">
    <property type="component" value="Unassembled WGS sequence"/>
</dbReference>
<feature type="compositionally biased region" description="Low complexity" evidence="1">
    <location>
        <begin position="171"/>
        <end position="186"/>
    </location>
</feature>
<name>A0A8J4SZM7_9TREM</name>
<feature type="compositionally biased region" description="Polar residues" evidence="1">
    <location>
        <begin position="77"/>
        <end position="88"/>
    </location>
</feature>
<dbReference type="EMBL" id="LUCH01017282">
    <property type="protein sequence ID" value="KAF5395134.1"/>
    <property type="molecule type" value="Genomic_DNA"/>
</dbReference>